<dbReference type="EMBL" id="MEKH01000003">
    <property type="protein sequence ID" value="ODO10245.1"/>
    <property type="molecule type" value="Genomic_DNA"/>
</dbReference>
<evidence type="ECO:0000313" key="2">
    <source>
        <dbReference type="Proteomes" id="UP000095149"/>
    </source>
</evidence>
<protein>
    <submittedName>
        <fullName evidence="1">Uncharacterized protein</fullName>
    </submittedName>
</protein>
<name>A0A1E3KB60_9TREE</name>
<gene>
    <name evidence="1" type="ORF">I350_02474</name>
</gene>
<accession>A0A1E3KB60</accession>
<comment type="caution">
    <text evidence="1">The sequence shown here is derived from an EMBL/GenBank/DDBJ whole genome shotgun (WGS) entry which is preliminary data.</text>
</comment>
<dbReference type="Proteomes" id="UP000095149">
    <property type="component" value="Unassembled WGS sequence"/>
</dbReference>
<organism evidence="1 2">
    <name type="scientific">Cryptococcus amylolentus CBS 6273</name>
    <dbReference type="NCBI Taxonomy" id="1296118"/>
    <lineage>
        <taxon>Eukaryota</taxon>
        <taxon>Fungi</taxon>
        <taxon>Dikarya</taxon>
        <taxon>Basidiomycota</taxon>
        <taxon>Agaricomycotina</taxon>
        <taxon>Tremellomycetes</taxon>
        <taxon>Tremellales</taxon>
        <taxon>Cryptococcaceae</taxon>
        <taxon>Cryptococcus</taxon>
    </lineage>
</organism>
<evidence type="ECO:0000313" key="1">
    <source>
        <dbReference type="EMBL" id="ODO10245.1"/>
    </source>
</evidence>
<dbReference type="AlphaFoldDB" id="A0A1E3KB60"/>
<sequence length="219" mass="24563">MSDTSSNHSDEDVPQFWRRYEVTAPEVGAGVCFSSDETLTDDEYRHQLAEKLEVTPEDVSVRLTVEYIANFQKGRWDEKVIDDGVRPSCKSFSLCSYYNEVVANAGEHQPPGSARSLCADHSDYETRDFKCPNDDVQANCEWNGLLEKLETIIRADRNGSSIQTIVVDLLGGDSPDSLHMNVGEKFLKDAFSWSGEDSNKALKSRLYQATVEDAHDGWP</sequence>
<proteinExistence type="predicted"/>
<reference evidence="1 2" key="1">
    <citation type="submission" date="2016-06" db="EMBL/GenBank/DDBJ databases">
        <title>Evolution of pathogenesis and genome organization in the Tremellales.</title>
        <authorList>
            <person name="Cuomo C."/>
            <person name="Litvintseva A."/>
            <person name="Heitman J."/>
            <person name="Chen Y."/>
            <person name="Sun S."/>
            <person name="Springer D."/>
            <person name="Dromer F."/>
            <person name="Young S."/>
            <person name="Zeng Q."/>
            <person name="Chapman S."/>
            <person name="Gujja S."/>
            <person name="Saif S."/>
            <person name="Birren B."/>
        </authorList>
    </citation>
    <scope>NUCLEOTIDE SEQUENCE [LARGE SCALE GENOMIC DNA]</scope>
    <source>
        <strain evidence="1 2">CBS 6273</strain>
    </source>
</reference>
<dbReference type="OrthoDB" id="10326978at2759"/>